<dbReference type="Proteomes" id="UP000273326">
    <property type="component" value="Chromosome"/>
</dbReference>
<feature type="domain" description="Pyridine nucleotide-disulphide oxidoreductase dimerisation" evidence="6">
    <location>
        <begin position="336"/>
        <end position="440"/>
    </location>
</feature>
<feature type="binding site" evidence="4">
    <location>
        <position position="299"/>
    </location>
    <ligand>
        <name>FAD</name>
        <dbReference type="ChEBI" id="CHEBI:57692"/>
    </ligand>
</feature>
<evidence type="ECO:0000259" key="7">
    <source>
        <dbReference type="Pfam" id="PF07992"/>
    </source>
</evidence>
<dbReference type="InterPro" id="IPR023753">
    <property type="entry name" value="FAD/NAD-binding_dom"/>
</dbReference>
<evidence type="ECO:0000256" key="1">
    <source>
        <dbReference type="ARBA" id="ARBA00007532"/>
    </source>
</evidence>
<feature type="disulfide bond" description="Redox-active" evidence="5">
    <location>
        <begin position="42"/>
        <end position="47"/>
    </location>
</feature>
<dbReference type="PANTHER" id="PTHR43014:SF5">
    <property type="entry name" value="GLUTATHIONE REDUCTASE (NADPH)"/>
    <property type="match status" value="1"/>
</dbReference>
<dbReference type="RefSeq" id="WP_126108459.1">
    <property type="nucleotide sequence ID" value="NZ_CP034465.1"/>
</dbReference>
<evidence type="ECO:0000313" key="9">
    <source>
        <dbReference type="Proteomes" id="UP000273326"/>
    </source>
</evidence>
<dbReference type="Pfam" id="PF07992">
    <property type="entry name" value="Pyr_redox_2"/>
    <property type="match status" value="1"/>
</dbReference>
<dbReference type="InterPro" id="IPR016156">
    <property type="entry name" value="FAD/NAD-linked_Rdtase_dimer_sf"/>
</dbReference>
<evidence type="ECO:0000313" key="8">
    <source>
        <dbReference type="EMBL" id="AZP03358.1"/>
    </source>
</evidence>
<gene>
    <name evidence="8" type="ORF">EJN90_01005</name>
</gene>
<dbReference type="Gene3D" id="3.50.50.60">
    <property type="entry name" value="FAD/NAD(P)-binding domain"/>
    <property type="match status" value="2"/>
</dbReference>
<dbReference type="AlphaFoldDB" id="A0A3S9H7N3"/>
<feature type="binding site" evidence="4">
    <location>
        <begin position="172"/>
        <end position="179"/>
    </location>
    <ligand>
        <name>NAD(+)</name>
        <dbReference type="ChEBI" id="CHEBI:57540"/>
    </ligand>
</feature>
<evidence type="ECO:0000259" key="6">
    <source>
        <dbReference type="Pfam" id="PF02852"/>
    </source>
</evidence>
<dbReference type="InterPro" id="IPR001100">
    <property type="entry name" value="Pyr_nuc-diS_OxRdtase"/>
</dbReference>
<feature type="domain" description="FAD/NAD(P)-binding" evidence="7">
    <location>
        <begin position="5"/>
        <end position="316"/>
    </location>
</feature>
<keyword evidence="3 4" id="KW-0274">FAD</keyword>
<dbReference type="OrthoDB" id="9800167at2"/>
<feature type="binding site" evidence="4">
    <location>
        <position position="259"/>
    </location>
    <ligand>
        <name>NAD(+)</name>
        <dbReference type="ChEBI" id="CHEBI:57540"/>
    </ligand>
</feature>
<keyword evidence="4" id="KW-0520">NAD</keyword>
<dbReference type="InterPro" id="IPR036188">
    <property type="entry name" value="FAD/NAD-bd_sf"/>
</dbReference>
<organism evidence="8 9">
    <name type="scientific">Jeotgalibaca ciconiae</name>
    <dbReference type="NCBI Taxonomy" id="2496265"/>
    <lineage>
        <taxon>Bacteria</taxon>
        <taxon>Bacillati</taxon>
        <taxon>Bacillota</taxon>
        <taxon>Bacilli</taxon>
        <taxon>Lactobacillales</taxon>
        <taxon>Carnobacteriaceae</taxon>
        <taxon>Jeotgalibaca</taxon>
    </lineage>
</organism>
<comment type="similarity">
    <text evidence="1">Belongs to the class-I pyridine nucleotide-disulfide oxidoreductase family.</text>
</comment>
<dbReference type="PRINTS" id="PR00368">
    <property type="entry name" value="FADPNR"/>
</dbReference>
<dbReference type="Gene3D" id="3.30.390.30">
    <property type="match status" value="1"/>
</dbReference>
<dbReference type="KEGG" id="jeh:EJN90_01005"/>
<evidence type="ECO:0000256" key="2">
    <source>
        <dbReference type="ARBA" id="ARBA00022630"/>
    </source>
</evidence>
<protein>
    <submittedName>
        <fullName evidence="8">NAD(P)/FAD-dependent oxidoreductase</fullName>
    </submittedName>
</protein>
<proteinExistence type="inferred from homology"/>
<keyword evidence="2" id="KW-0285">Flavoprotein</keyword>
<dbReference type="Pfam" id="PF02852">
    <property type="entry name" value="Pyr_redox_dim"/>
    <property type="match status" value="1"/>
</dbReference>
<comment type="cofactor">
    <cofactor evidence="4">
        <name>FAD</name>
        <dbReference type="ChEBI" id="CHEBI:57692"/>
    </cofactor>
    <text evidence="4">Binds 1 FAD per subunit.</text>
</comment>
<reference evidence="9" key="1">
    <citation type="submission" date="2018-12" db="EMBL/GenBank/DDBJ databases">
        <title>Complete genome sequencing of Jeotgalibaca sp. H21T32.</title>
        <authorList>
            <person name="Bae J.-W."/>
            <person name="Lee S.-Y."/>
        </authorList>
    </citation>
    <scope>NUCLEOTIDE SEQUENCE [LARGE SCALE GENOMIC DNA]</scope>
    <source>
        <strain evidence="9">H21T32</strain>
    </source>
</reference>
<dbReference type="GO" id="GO:0000166">
    <property type="term" value="F:nucleotide binding"/>
    <property type="evidence" value="ECO:0007669"/>
    <property type="project" value="UniProtKB-KW"/>
</dbReference>
<dbReference type="InterPro" id="IPR004099">
    <property type="entry name" value="Pyr_nucl-diS_OxRdtase_dimer"/>
</dbReference>
<dbReference type="GO" id="GO:0016491">
    <property type="term" value="F:oxidoreductase activity"/>
    <property type="evidence" value="ECO:0007669"/>
    <property type="project" value="InterPro"/>
</dbReference>
<dbReference type="EMBL" id="CP034465">
    <property type="protein sequence ID" value="AZP03358.1"/>
    <property type="molecule type" value="Genomic_DNA"/>
</dbReference>
<evidence type="ECO:0000256" key="5">
    <source>
        <dbReference type="PIRSR" id="PIRSR000350-4"/>
    </source>
</evidence>
<dbReference type="PANTHER" id="PTHR43014">
    <property type="entry name" value="MERCURIC REDUCTASE"/>
    <property type="match status" value="1"/>
</dbReference>
<feature type="binding site" evidence="4">
    <location>
        <position position="51"/>
    </location>
    <ligand>
        <name>FAD</name>
        <dbReference type="ChEBI" id="CHEBI:57692"/>
    </ligand>
</feature>
<accession>A0A3S9H7N3</accession>
<evidence type="ECO:0000256" key="3">
    <source>
        <dbReference type="ARBA" id="ARBA00022827"/>
    </source>
</evidence>
<name>A0A3S9H7N3_9LACT</name>
<dbReference type="PRINTS" id="PR00411">
    <property type="entry name" value="PNDRDTASEI"/>
</dbReference>
<keyword evidence="9" id="KW-1185">Reference proteome</keyword>
<dbReference type="SUPFAM" id="SSF51905">
    <property type="entry name" value="FAD/NAD(P)-binding domain"/>
    <property type="match status" value="1"/>
</dbReference>
<keyword evidence="4" id="KW-0547">Nucleotide-binding</keyword>
<sequence>MSKKFDVVIIGSGVGGTAIANGLAAAGKEVAIVENDLWGGTCPNRGCDPKKVLVSAVEAKDAVTQLAGKGFSITPQVNWPELMAFKETFTQPVPKTSKESLQSVGVETFTGNAQFTNEKILQVNDDTLTAERFVIATGAKPSILPIEGKEHFLTSNNFLSLTEMPETISFVGGGYIAFELAAIANAAGAKVHLIQHNDRPLKAFDQEYVKEIVHQLETKGVIFHFNVDVKKIEKKADSFVLTDGKDFRLTSDLVFCSTGRIPNIDELKLENANVTFDKKGIKVNEYLQTSNAAVFACGDVLSKTQPKLTPVSTFEGNYLVHYLTGETAEKITYPSIPTTIFSSPRLAQTGITAAQAGKQEDDYEVSSIDATSWFSYHRVNEPVSKIKIIKERKTGLLVGASCINKRADDLINFFSILIDQKTPAGELAKLILAYPTIASDLTSIYTND</sequence>
<evidence type="ECO:0000256" key="4">
    <source>
        <dbReference type="PIRSR" id="PIRSR000350-3"/>
    </source>
</evidence>
<dbReference type="SUPFAM" id="SSF55424">
    <property type="entry name" value="FAD/NAD-linked reductases, dimerisation (C-terminal) domain"/>
    <property type="match status" value="1"/>
</dbReference>
<dbReference type="PIRSF" id="PIRSF000350">
    <property type="entry name" value="Mercury_reductase_MerA"/>
    <property type="match status" value="1"/>
</dbReference>